<evidence type="ECO:0000313" key="12">
    <source>
        <dbReference type="Proteomes" id="UP001497644"/>
    </source>
</evidence>
<feature type="transmembrane region" description="Helical" evidence="10">
    <location>
        <begin position="32"/>
        <end position="54"/>
    </location>
</feature>
<feature type="transmembrane region" description="Helical" evidence="10">
    <location>
        <begin position="240"/>
        <end position="259"/>
    </location>
</feature>
<feature type="transmembrane region" description="Helical" evidence="10">
    <location>
        <begin position="212"/>
        <end position="233"/>
    </location>
</feature>
<comment type="similarity">
    <text evidence="10">Belongs to the insect chemoreceptor superfamily. Heteromeric odorant receptor channel (TC 1.A.69) family.</text>
</comment>
<name>A0AAV2NJE8_9HYME</name>
<dbReference type="EMBL" id="OZ034825">
    <property type="protein sequence ID" value="CAL1679890.1"/>
    <property type="molecule type" value="Genomic_DNA"/>
</dbReference>
<feature type="transmembrane region" description="Helical" evidence="10">
    <location>
        <begin position="318"/>
        <end position="336"/>
    </location>
</feature>
<keyword evidence="9 10" id="KW-0807">Transducer</keyword>
<organism evidence="11 12">
    <name type="scientific">Lasius platythorax</name>
    <dbReference type="NCBI Taxonomy" id="488582"/>
    <lineage>
        <taxon>Eukaryota</taxon>
        <taxon>Metazoa</taxon>
        <taxon>Ecdysozoa</taxon>
        <taxon>Arthropoda</taxon>
        <taxon>Hexapoda</taxon>
        <taxon>Insecta</taxon>
        <taxon>Pterygota</taxon>
        <taxon>Neoptera</taxon>
        <taxon>Endopterygota</taxon>
        <taxon>Hymenoptera</taxon>
        <taxon>Apocrita</taxon>
        <taxon>Aculeata</taxon>
        <taxon>Formicoidea</taxon>
        <taxon>Formicidae</taxon>
        <taxon>Formicinae</taxon>
        <taxon>Lasius</taxon>
        <taxon>Lasius</taxon>
    </lineage>
</organism>
<dbReference type="GO" id="GO:0004984">
    <property type="term" value="F:olfactory receptor activity"/>
    <property type="evidence" value="ECO:0007669"/>
    <property type="project" value="InterPro"/>
</dbReference>
<keyword evidence="4 10" id="KW-0812">Transmembrane</keyword>
<proteinExistence type="inferred from homology"/>
<dbReference type="GO" id="GO:0007165">
    <property type="term" value="P:signal transduction"/>
    <property type="evidence" value="ECO:0007669"/>
    <property type="project" value="UniProtKB-KW"/>
</dbReference>
<protein>
    <recommendedName>
        <fullName evidence="10">Odorant receptor</fullName>
    </recommendedName>
</protein>
<evidence type="ECO:0000256" key="5">
    <source>
        <dbReference type="ARBA" id="ARBA00022725"/>
    </source>
</evidence>
<dbReference type="InterPro" id="IPR004117">
    <property type="entry name" value="7tm6_olfct_rcpt"/>
</dbReference>
<dbReference type="Proteomes" id="UP001497644">
    <property type="component" value="Chromosome 2"/>
</dbReference>
<evidence type="ECO:0000256" key="3">
    <source>
        <dbReference type="ARBA" id="ARBA00022606"/>
    </source>
</evidence>
<evidence type="ECO:0000256" key="9">
    <source>
        <dbReference type="ARBA" id="ARBA00023224"/>
    </source>
</evidence>
<keyword evidence="7 10" id="KW-0472">Membrane</keyword>
<evidence type="ECO:0000256" key="8">
    <source>
        <dbReference type="ARBA" id="ARBA00023170"/>
    </source>
</evidence>
<dbReference type="Pfam" id="PF02949">
    <property type="entry name" value="7tm_6"/>
    <property type="match status" value="1"/>
</dbReference>
<accession>A0AAV2NJE8</accession>
<evidence type="ECO:0000256" key="4">
    <source>
        <dbReference type="ARBA" id="ARBA00022692"/>
    </source>
</evidence>
<evidence type="ECO:0000256" key="2">
    <source>
        <dbReference type="ARBA" id="ARBA00022475"/>
    </source>
</evidence>
<feature type="transmembrane region" description="Helical" evidence="10">
    <location>
        <begin position="92"/>
        <end position="117"/>
    </location>
</feature>
<feature type="transmembrane region" description="Helical" evidence="10">
    <location>
        <begin position="7"/>
        <end position="26"/>
    </location>
</feature>
<keyword evidence="2" id="KW-1003">Cell membrane</keyword>
<dbReference type="GO" id="GO:0005886">
    <property type="term" value="C:plasma membrane"/>
    <property type="evidence" value="ECO:0007669"/>
    <property type="project" value="UniProtKB-SubCell"/>
</dbReference>
<reference evidence="11" key="1">
    <citation type="submission" date="2024-04" db="EMBL/GenBank/DDBJ databases">
        <authorList>
            <consortium name="Molecular Ecology Group"/>
        </authorList>
    </citation>
    <scope>NUCLEOTIDE SEQUENCE</scope>
</reference>
<sequence length="340" mass="39604">MTCVQLYHYLSIILAICSQVSLIYTIMNLDDFVALVELIFFLSSVTHGIGNCIFHRIHRHRIQYITFEMIHFSELIEPHEDVIIQRYIDKCIIFYGSCLLVLYLCWAAAAFIIPFIMNQPFPIPIEYPFNVYYQPLKTIIYIHHVVVGLHLTAQICTNTFMSLLLWFASARFEILTEELRKTTDVYHLAKCIRKHQYLLKYATEVTLAARPFAFTTVCCSTTCTIITCLLLLTNDSSAMIYQYFGFIISGLSEVFMYTWPAEYLIYRSQDVAHAVFDTPWYDQSIEIRKCLQIIIRRSQEPVTVAIACIMPTLSFSYFASYCSTIVSYFTTLRIFLNDEK</sequence>
<dbReference type="AlphaFoldDB" id="A0AAV2NJE8"/>
<dbReference type="GO" id="GO:0005549">
    <property type="term" value="F:odorant binding"/>
    <property type="evidence" value="ECO:0007669"/>
    <property type="project" value="InterPro"/>
</dbReference>
<gene>
    <name evidence="11" type="ORF">LPLAT_LOCUS6002</name>
</gene>
<evidence type="ECO:0000313" key="11">
    <source>
        <dbReference type="EMBL" id="CAL1679890.1"/>
    </source>
</evidence>
<evidence type="ECO:0000256" key="10">
    <source>
        <dbReference type="RuleBase" id="RU351113"/>
    </source>
</evidence>
<keyword evidence="5 10" id="KW-0552">Olfaction</keyword>
<dbReference type="PANTHER" id="PTHR21137">
    <property type="entry name" value="ODORANT RECEPTOR"/>
    <property type="match status" value="1"/>
</dbReference>
<evidence type="ECO:0000256" key="6">
    <source>
        <dbReference type="ARBA" id="ARBA00022989"/>
    </source>
</evidence>
<dbReference type="PANTHER" id="PTHR21137:SF35">
    <property type="entry name" value="ODORANT RECEPTOR 19A-RELATED"/>
    <property type="match status" value="1"/>
</dbReference>
<comment type="subcellular location">
    <subcellularLocation>
        <location evidence="1 10">Cell membrane</location>
        <topology evidence="1 10">Multi-pass membrane protein</topology>
    </subcellularLocation>
</comment>
<keyword evidence="12" id="KW-1185">Reference proteome</keyword>
<keyword evidence="8 10" id="KW-0675">Receptor</keyword>
<evidence type="ECO:0000256" key="1">
    <source>
        <dbReference type="ARBA" id="ARBA00004651"/>
    </source>
</evidence>
<comment type="caution">
    <text evidence="10">Lacks conserved residue(s) required for the propagation of feature annotation.</text>
</comment>
<keyword evidence="3 10" id="KW-0716">Sensory transduction</keyword>
<keyword evidence="6 10" id="KW-1133">Transmembrane helix</keyword>
<evidence type="ECO:0000256" key="7">
    <source>
        <dbReference type="ARBA" id="ARBA00023136"/>
    </source>
</evidence>